<accession>A0A2V4MZI3</accession>
<dbReference type="Proteomes" id="UP000248012">
    <property type="component" value="Unassembled WGS sequence"/>
</dbReference>
<keyword evidence="2" id="KW-1185">Reference proteome</keyword>
<comment type="caution">
    <text evidence="1">The sequence shown here is derived from an EMBL/GenBank/DDBJ whole genome shotgun (WGS) entry which is preliminary data.</text>
</comment>
<dbReference type="EMBL" id="QFVT01000007">
    <property type="protein sequence ID" value="PYC47102.1"/>
    <property type="molecule type" value="Genomic_DNA"/>
</dbReference>
<sequence>MAFKLCQMLASQGITAEVASAPLREGFKNLRDWLTARQDRLASTSNQCLAIISAYEFKRGKGLFWNTKSVIGTPPEIRQAFEDAFRAVRKPRDINGITAENMWDEPLGALRVNLVTYDLAYKAAKAQARENGFDLNFLDIEPTPQPDGSKEPE</sequence>
<protein>
    <submittedName>
        <fullName evidence="1">Uncharacterized protein</fullName>
    </submittedName>
</protein>
<evidence type="ECO:0000313" key="2">
    <source>
        <dbReference type="Proteomes" id="UP000248012"/>
    </source>
</evidence>
<proteinExistence type="predicted"/>
<reference evidence="1 2" key="1">
    <citation type="submission" date="2018-05" db="EMBL/GenBank/DDBJ databases">
        <title>Oceanovita maritima gen. nov., sp. nov., a marine bacterium in the family Rhodobacteraceae isolated from surface seawater of Lundu port Xiamen, China.</title>
        <authorList>
            <person name="Hetharua B.H."/>
            <person name="Min D."/>
            <person name="Liao H."/>
            <person name="Tian Y."/>
        </authorList>
    </citation>
    <scope>NUCLEOTIDE SEQUENCE [LARGE SCALE GENOMIC DNA]</scope>
    <source>
        <strain evidence="1 2">FSX-11</strain>
    </source>
</reference>
<gene>
    <name evidence="1" type="ORF">DI396_11095</name>
</gene>
<organism evidence="1 2">
    <name type="scientific">Litorivita pollutaquae</name>
    <dbReference type="NCBI Taxonomy" id="2200892"/>
    <lineage>
        <taxon>Bacteria</taxon>
        <taxon>Pseudomonadati</taxon>
        <taxon>Pseudomonadota</taxon>
        <taxon>Alphaproteobacteria</taxon>
        <taxon>Rhodobacterales</taxon>
        <taxon>Paracoccaceae</taxon>
        <taxon>Litorivita</taxon>
    </lineage>
</organism>
<name>A0A2V4MZI3_9RHOB</name>
<evidence type="ECO:0000313" key="1">
    <source>
        <dbReference type="EMBL" id="PYC47102.1"/>
    </source>
</evidence>
<dbReference type="AlphaFoldDB" id="A0A2V4MZI3"/>